<dbReference type="InterPro" id="IPR008972">
    <property type="entry name" value="Cupredoxin"/>
</dbReference>
<keyword evidence="5" id="KW-0186">Copper</keyword>
<dbReference type="InterPro" id="IPR011706">
    <property type="entry name" value="Cu-oxidase_C"/>
</dbReference>
<feature type="domain" description="Plastocyanin-like" evidence="11">
    <location>
        <begin position="147"/>
        <end position="246"/>
    </location>
</feature>
<dbReference type="Pfam" id="PF07732">
    <property type="entry name" value="Cu-oxidase_3"/>
    <property type="match status" value="1"/>
</dbReference>
<keyword evidence="3" id="KW-0732">Signal</keyword>
<dbReference type="PROSITE" id="PS00080">
    <property type="entry name" value="MULTICOPPER_OXIDASE2"/>
    <property type="match status" value="1"/>
</dbReference>
<feature type="domain" description="Plastocyanin-like" evidence="10">
    <location>
        <begin position="525"/>
        <end position="630"/>
    </location>
</feature>
<reference evidence="13" key="1">
    <citation type="journal article" date="2015" name="Genome Announc.">
        <title>Draft whole-genome sequence of the biocontrol agent Trichoderma harzianum T6776.</title>
        <authorList>
            <person name="Baroncelli R."/>
            <person name="Piaggeschi G."/>
            <person name="Fiorini L."/>
            <person name="Bertolini E."/>
            <person name="Zapparata A."/>
            <person name="Pe M.E."/>
            <person name="Sarrocco S."/>
            <person name="Vannacci G."/>
        </authorList>
    </citation>
    <scope>NUCLEOTIDE SEQUENCE [LARGE SCALE GENOMIC DNA]</scope>
    <source>
        <strain evidence="13">T6776</strain>
    </source>
</reference>
<keyword evidence="8" id="KW-1133">Transmembrane helix</keyword>
<dbReference type="InterPro" id="IPR011707">
    <property type="entry name" value="Cu-oxidase-like_N"/>
</dbReference>
<evidence type="ECO:0000256" key="1">
    <source>
        <dbReference type="ARBA" id="ARBA00010609"/>
    </source>
</evidence>
<dbReference type="CDD" id="cd13910">
    <property type="entry name" value="CuRO_3_MCO_like_4"/>
    <property type="match status" value="1"/>
</dbReference>
<evidence type="ECO:0000259" key="11">
    <source>
        <dbReference type="Pfam" id="PF07732"/>
    </source>
</evidence>
<evidence type="ECO:0000256" key="2">
    <source>
        <dbReference type="ARBA" id="ARBA00022723"/>
    </source>
</evidence>
<dbReference type="AlphaFoldDB" id="A0A0F9X8B0"/>
<dbReference type="CDD" id="cd04205">
    <property type="entry name" value="CuRO_2_LCC_like"/>
    <property type="match status" value="1"/>
</dbReference>
<evidence type="ECO:0000313" key="12">
    <source>
        <dbReference type="EMBL" id="KKP01446.1"/>
    </source>
</evidence>
<keyword evidence="4" id="KW-0560">Oxidoreductase</keyword>
<evidence type="ECO:0000259" key="10">
    <source>
        <dbReference type="Pfam" id="PF07731"/>
    </source>
</evidence>
<name>A0A0F9X8B0_TRIHA</name>
<dbReference type="GO" id="GO:0005507">
    <property type="term" value="F:copper ion binding"/>
    <property type="evidence" value="ECO:0007669"/>
    <property type="project" value="InterPro"/>
</dbReference>
<dbReference type="PROSITE" id="PS00079">
    <property type="entry name" value="MULTICOPPER_OXIDASE1"/>
    <property type="match status" value="2"/>
</dbReference>
<dbReference type="InterPro" id="IPR002355">
    <property type="entry name" value="Cu_oxidase_Cu_BS"/>
</dbReference>
<evidence type="ECO:0000256" key="4">
    <source>
        <dbReference type="ARBA" id="ARBA00023002"/>
    </source>
</evidence>
<evidence type="ECO:0000256" key="3">
    <source>
        <dbReference type="ARBA" id="ARBA00022729"/>
    </source>
</evidence>
<protein>
    <recommendedName>
        <fullName evidence="14">Multicopper oxidase</fullName>
    </recommendedName>
</protein>
<evidence type="ECO:0000313" key="13">
    <source>
        <dbReference type="Proteomes" id="UP000034112"/>
    </source>
</evidence>
<organism evidence="12 13">
    <name type="scientific">Trichoderma harzianum</name>
    <name type="common">Hypocrea lixii</name>
    <dbReference type="NCBI Taxonomy" id="5544"/>
    <lineage>
        <taxon>Eukaryota</taxon>
        <taxon>Fungi</taxon>
        <taxon>Dikarya</taxon>
        <taxon>Ascomycota</taxon>
        <taxon>Pezizomycotina</taxon>
        <taxon>Sordariomycetes</taxon>
        <taxon>Hypocreomycetidae</taxon>
        <taxon>Hypocreales</taxon>
        <taxon>Hypocreaceae</taxon>
        <taxon>Trichoderma</taxon>
    </lineage>
</organism>
<dbReference type="Pfam" id="PF00394">
    <property type="entry name" value="Cu-oxidase"/>
    <property type="match status" value="1"/>
</dbReference>
<keyword evidence="6" id="KW-0325">Glycoprotein</keyword>
<dbReference type="OrthoDB" id="2121828at2759"/>
<feature type="domain" description="Plastocyanin-like" evidence="9">
    <location>
        <begin position="259"/>
        <end position="395"/>
    </location>
</feature>
<evidence type="ECO:0000256" key="6">
    <source>
        <dbReference type="ARBA" id="ARBA00023180"/>
    </source>
</evidence>
<gene>
    <name evidence="12" type="ORF">THAR02_06442</name>
</gene>
<keyword evidence="8" id="KW-0472">Membrane</keyword>
<keyword evidence="2" id="KW-0479">Metal-binding</keyword>
<evidence type="ECO:0000259" key="9">
    <source>
        <dbReference type="Pfam" id="PF00394"/>
    </source>
</evidence>
<comment type="caution">
    <text evidence="12">The sequence shown here is derived from an EMBL/GenBank/DDBJ whole genome shotgun (WGS) entry which is preliminary data.</text>
</comment>
<dbReference type="SUPFAM" id="SSF49503">
    <property type="entry name" value="Cupredoxins"/>
    <property type="match status" value="3"/>
</dbReference>
<dbReference type="InterPro" id="IPR033138">
    <property type="entry name" value="Cu_oxidase_CS"/>
</dbReference>
<evidence type="ECO:0000256" key="8">
    <source>
        <dbReference type="SAM" id="Phobius"/>
    </source>
</evidence>
<feature type="transmembrane region" description="Helical" evidence="8">
    <location>
        <begin position="58"/>
        <end position="80"/>
    </location>
</feature>
<keyword evidence="8" id="KW-0812">Transmembrane</keyword>
<dbReference type="PANTHER" id="PTHR11709:SF394">
    <property type="entry name" value="FI03373P-RELATED"/>
    <property type="match status" value="1"/>
</dbReference>
<sequence length="653" mass="72648">MKDQPEERRLLDEVDGRDSDDVATQLSVDDDEVLNEEHDDVIEPAVVRLRRKTPSFTLLRIAGLVLALCLGTLAVLLFALSRHVAPLDDQLAIPLHPTEHSTRDPTTLTFDWHVTLGVRAPDGVEKQVYLINGTRFRFHWLADTLSAGQFPGPTIEGRSGDRIIVRVHNDLKDDEGISLHWHGLRMQGFNNMDGAVGFTQCPIPASSSFVYDFRIRDDEYGTFWWHSHSQLQRADGLFGGLVIHEPRRHNSDAPVQDEALLLIGDWFHRKHDDVLAWYSSPASAGNEPVPDSMVINGRGRYDCSMAVPARPVQCKMTSLSNFPPMIRRSTGETLLRVVNTGTIAGLTLGVDGASLQPTQVDGGCKVDSKAADSVGILYPGERVDLLLKWKSDQAAEPWFNVYLDHENLRFGNPALNPNHTFPALPKTVTAHDRDHAPLLKFSTSHLDLATLTATHEPAPIVTAEEEQTILFYVSTQKLAVHGNKPLGFVNHTIWQPQAVPLLSQNRSSWDEHQLIPFIGSGSKPTKVKLVINNLDDGSHPFHLHGHSFQVLSSFRADKAKLGTYNPFETSDADSEDHWQREKPLRKDTVSVPRRGHVVLSFVADNPGMWMLHCHMLVHLGTGMATGFQVGVPEDEEHVYGMDESAARLCKASK</sequence>
<dbReference type="EMBL" id="JOKZ01000195">
    <property type="protein sequence ID" value="KKP01446.1"/>
    <property type="molecule type" value="Genomic_DNA"/>
</dbReference>
<dbReference type="PANTHER" id="PTHR11709">
    <property type="entry name" value="MULTI-COPPER OXIDASE"/>
    <property type="match status" value="1"/>
</dbReference>
<dbReference type="Gene3D" id="2.60.40.420">
    <property type="entry name" value="Cupredoxins - blue copper proteins"/>
    <property type="match status" value="3"/>
</dbReference>
<evidence type="ECO:0000256" key="5">
    <source>
        <dbReference type="ARBA" id="ARBA00023008"/>
    </source>
</evidence>
<proteinExistence type="inferred from homology"/>
<dbReference type="InterPro" id="IPR001117">
    <property type="entry name" value="Cu-oxidase_2nd"/>
</dbReference>
<evidence type="ECO:0000256" key="7">
    <source>
        <dbReference type="SAM" id="MobiDB-lite"/>
    </source>
</evidence>
<evidence type="ECO:0008006" key="14">
    <source>
        <dbReference type="Google" id="ProtNLM"/>
    </source>
</evidence>
<dbReference type="Pfam" id="PF07731">
    <property type="entry name" value="Cu-oxidase_2"/>
    <property type="match status" value="1"/>
</dbReference>
<dbReference type="GO" id="GO:0016491">
    <property type="term" value="F:oxidoreductase activity"/>
    <property type="evidence" value="ECO:0007669"/>
    <property type="project" value="UniProtKB-KW"/>
</dbReference>
<feature type="region of interest" description="Disordered" evidence="7">
    <location>
        <begin position="1"/>
        <end position="22"/>
    </location>
</feature>
<comment type="similarity">
    <text evidence="1">Belongs to the multicopper oxidase family.</text>
</comment>
<accession>A0A0F9X8B0</accession>
<feature type="compositionally biased region" description="Basic and acidic residues" evidence="7">
    <location>
        <begin position="1"/>
        <end position="20"/>
    </location>
</feature>
<dbReference type="InterPro" id="IPR045087">
    <property type="entry name" value="Cu-oxidase_fam"/>
</dbReference>
<dbReference type="OMA" id="HGHHFYI"/>
<dbReference type="Proteomes" id="UP000034112">
    <property type="component" value="Unassembled WGS sequence"/>
</dbReference>